<sequence>MKLEQLQIKYGLTDPSIDTRITLQAVNAVFAWAQGYSFSSLVSMTSVPEGHLVRGLLQLDELLHHICNACHHLGDKNLSLRMKEARSLILRDLVCAPSLYTADDLV</sequence>
<protein>
    <recommendedName>
        <fullName evidence="1">ATP-dependent RNA helicase Ski2/MTR4 C-terminal domain-containing protein</fullName>
    </recommendedName>
</protein>
<proteinExistence type="predicted"/>
<evidence type="ECO:0000313" key="3">
    <source>
        <dbReference type="Proteomes" id="UP000269396"/>
    </source>
</evidence>
<reference evidence="2 3" key="1">
    <citation type="submission" date="2018-11" db="EMBL/GenBank/DDBJ databases">
        <authorList>
            <consortium name="Pathogen Informatics"/>
        </authorList>
    </citation>
    <scope>NUCLEOTIDE SEQUENCE [LARGE SCALE GENOMIC DNA]</scope>
    <source>
        <strain>Denwood</strain>
        <strain evidence="3">Zambia</strain>
    </source>
</reference>
<dbReference type="Pfam" id="PF08148">
    <property type="entry name" value="DSHCT"/>
    <property type="match status" value="1"/>
</dbReference>
<dbReference type="SMART" id="SM01142">
    <property type="entry name" value="DSHCT"/>
    <property type="match status" value="1"/>
</dbReference>
<dbReference type="InterPro" id="IPR012961">
    <property type="entry name" value="Ski2/MTR4_C"/>
</dbReference>
<dbReference type="AlphaFoldDB" id="A0A3P8FPK9"/>
<keyword evidence="3" id="KW-1185">Reference proteome</keyword>
<dbReference type="Gene3D" id="1.10.3380.30">
    <property type="match status" value="1"/>
</dbReference>
<name>A0A3P8FPK9_9TREM</name>
<accession>A0A3P8FPK9</accession>
<dbReference type="EMBL" id="UZAL01035564">
    <property type="protein sequence ID" value="VDP67970.1"/>
    <property type="molecule type" value="Genomic_DNA"/>
</dbReference>
<gene>
    <name evidence="2" type="ORF">SMTD_LOCUS15206</name>
</gene>
<dbReference type="Proteomes" id="UP000269396">
    <property type="component" value="Unassembled WGS sequence"/>
</dbReference>
<evidence type="ECO:0000259" key="1">
    <source>
        <dbReference type="SMART" id="SM01142"/>
    </source>
</evidence>
<evidence type="ECO:0000313" key="2">
    <source>
        <dbReference type="EMBL" id="VDP67970.1"/>
    </source>
</evidence>
<organism evidence="2 3">
    <name type="scientific">Schistosoma mattheei</name>
    <dbReference type="NCBI Taxonomy" id="31246"/>
    <lineage>
        <taxon>Eukaryota</taxon>
        <taxon>Metazoa</taxon>
        <taxon>Spiralia</taxon>
        <taxon>Lophotrochozoa</taxon>
        <taxon>Platyhelminthes</taxon>
        <taxon>Trematoda</taxon>
        <taxon>Digenea</taxon>
        <taxon>Strigeidida</taxon>
        <taxon>Schistosomatoidea</taxon>
        <taxon>Schistosomatidae</taxon>
        <taxon>Schistosoma</taxon>
    </lineage>
</organism>
<feature type="domain" description="ATP-dependent RNA helicase Ski2/MTR4 C-terminal" evidence="1">
    <location>
        <begin position="2"/>
        <end position="101"/>
    </location>
</feature>